<dbReference type="EC" id="2.1.1.163" evidence="4"/>
<feature type="region of interest" description="Disordered" evidence="5">
    <location>
        <begin position="1"/>
        <end position="25"/>
    </location>
</feature>
<dbReference type="KEGG" id="arca:HC352_01410"/>
<dbReference type="CDD" id="cd02440">
    <property type="entry name" value="AdoMet_MTases"/>
    <property type="match status" value="1"/>
</dbReference>
<dbReference type="Gene3D" id="3.40.50.150">
    <property type="entry name" value="Vaccinia Virus protein VP39"/>
    <property type="match status" value="1"/>
</dbReference>
<dbReference type="UniPathway" id="UPA00079">
    <property type="reaction ID" value="UER00169"/>
</dbReference>
<proteinExistence type="inferred from homology"/>
<dbReference type="GO" id="GO:0032259">
    <property type="term" value="P:methylation"/>
    <property type="evidence" value="ECO:0007669"/>
    <property type="project" value="UniProtKB-KW"/>
</dbReference>
<feature type="binding site" evidence="4">
    <location>
        <position position="78"/>
    </location>
    <ligand>
        <name>S-adenosyl-L-methionine</name>
        <dbReference type="ChEBI" id="CHEBI:59789"/>
    </ligand>
</feature>
<evidence type="ECO:0000256" key="1">
    <source>
        <dbReference type="ARBA" id="ARBA00022603"/>
    </source>
</evidence>
<evidence type="ECO:0000313" key="7">
    <source>
        <dbReference type="Proteomes" id="UP000502298"/>
    </source>
</evidence>
<evidence type="ECO:0000256" key="4">
    <source>
        <dbReference type="HAMAP-Rule" id="MF_01813"/>
    </source>
</evidence>
<comment type="pathway">
    <text evidence="4">Quinol/quinone metabolism; menaquinone biosynthesis; menaquinol from 1,4-dihydroxy-2-naphthoate: step 2/2.</text>
</comment>
<dbReference type="PROSITE" id="PS51608">
    <property type="entry name" value="SAM_MT_UBIE"/>
    <property type="match status" value="1"/>
</dbReference>
<evidence type="ECO:0000313" key="6">
    <source>
        <dbReference type="EMBL" id="QJC21306.1"/>
    </source>
</evidence>
<evidence type="ECO:0000256" key="3">
    <source>
        <dbReference type="ARBA" id="ARBA00022691"/>
    </source>
</evidence>
<dbReference type="GO" id="GO:0043770">
    <property type="term" value="F:demethylmenaquinone methyltransferase activity"/>
    <property type="evidence" value="ECO:0007669"/>
    <property type="project" value="UniProtKB-UniRule"/>
</dbReference>
<feature type="binding site" evidence="4">
    <location>
        <position position="96"/>
    </location>
    <ligand>
        <name>S-adenosyl-L-methionine</name>
        <dbReference type="ChEBI" id="CHEBI:59789"/>
    </ligand>
</feature>
<dbReference type="RefSeq" id="WP_168917247.1">
    <property type="nucleotide sequence ID" value="NZ_CP050804.1"/>
</dbReference>
<comment type="function">
    <text evidence="4">Methyltransferase required for the conversion of demethylmenaquinol (DMKH2) to menaquinol (MKH2).</text>
</comment>
<reference evidence="6 7" key="1">
    <citation type="submission" date="2020-03" db="EMBL/GenBank/DDBJ databases">
        <title>Complete genome of Arcanobacterium buesumensis sp. nov. strain 2701.</title>
        <authorList>
            <person name="Borowiak M."/>
            <person name="Alssahen M."/>
            <person name="Laemmler C."/>
            <person name="Malorny B."/>
            <person name="Hassan A."/>
            <person name="Prenger-Berninghoff E."/>
            <person name="Ploetz M."/>
            <person name="Abdulmawjood A."/>
        </authorList>
    </citation>
    <scope>NUCLEOTIDE SEQUENCE [LARGE SCALE GENOMIC DNA]</scope>
    <source>
        <strain evidence="6 7">2701</strain>
    </source>
</reference>
<keyword evidence="3 4" id="KW-0949">S-adenosyl-L-methionine</keyword>
<feature type="binding site" evidence="4">
    <location>
        <begin position="118"/>
        <end position="119"/>
    </location>
    <ligand>
        <name>S-adenosyl-L-methionine</name>
        <dbReference type="ChEBI" id="CHEBI:59789"/>
    </ligand>
</feature>
<dbReference type="Proteomes" id="UP000502298">
    <property type="component" value="Chromosome"/>
</dbReference>
<protein>
    <recommendedName>
        <fullName evidence="4">Demethylmenaquinone methyltransferase</fullName>
        <ecNumber evidence="4">2.1.1.163</ecNumber>
    </recommendedName>
</protein>
<organism evidence="6 7">
    <name type="scientific">Arcanobacterium buesumense</name>
    <dbReference type="NCBI Taxonomy" id="2722751"/>
    <lineage>
        <taxon>Bacteria</taxon>
        <taxon>Bacillati</taxon>
        <taxon>Actinomycetota</taxon>
        <taxon>Actinomycetes</taxon>
        <taxon>Actinomycetales</taxon>
        <taxon>Actinomycetaceae</taxon>
        <taxon>Arcanobacterium</taxon>
    </lineage>
</organism>
<feature type="binding site" evidence="4">
    <location>
        <position position="135"/>
    </location>
    <ligand>
        <name>S-adenosyl-L-methionine</name>
        <dbReference type="ChEBI" id="CHEBI:59789"/>
    </ligand>
</feature>
<keyword evidence="2 4" id="KW-0808">Transferase</keyword>
<dbReference type="EMBL" id="CP050804">
    <property type="protein sequence ID" value="QJC21306.1"/>
    <property type="molecule type" value="Genomic_DNA"/>
</dbReference>
<dbReference type="SUPFAM" id="SSF53335">
    <property type="entry name" value="S-adenosyl-L-methionine-dependent methyltransferases"/>
    <property type="match status" value="1"/>
</dbReference>
<sequence length="247" mass="27111">MKGPLSLNAQTTSVHSQHRASLEKKPTDVSKMFDDVAQHYDITNTVLTGGLVNVWRRVTRLAVGAQPGLSVLDVACGTGASAAGYAADGADVIGCDFSPGMIERGLELHPGLDLRVGDATALPFDDETFDVVTISYGLRNVVDTQAALRDMLRVTKPGGKIVIAEFSRPTNAFFRSTYFEFMRLGMPILSALFSSDAPAYEYLRESIQAWYDQEELAHLMQKTGWRNVEYKNLTNGIVALHRAIRPE</sequence>
<evidence type="ECO:0000256" key="5">
    <source>
        <dbReference type="SAM" id="MobiDB-lite"/>
    </source>
</evidence>
<dbReference type="InterPro" id="IPR029063">
    <property type="entry name" value="SAM-dependent_MTases_sf"/>
</dbReference>
<dbReference type="PANTHER" id="PTHR43591">
    <property type="entry name" value="METHYLTRANSFERASE"/>
    <property type="match status" value="1"/>
</dbReference>
<keyword evidence="4" id="KW-0474">Menaquinone biosynthesis</keyword>
<dbReference type="InterPro" id="IPR023576">
    <property type="entry name" value="UbiE/COQ5_MeTrFase_CS"/>
</dbReference>
<dbReference type="InterPro" id="IPR004033">
    <property type="entry name" value="UbiE/COQ5_MeTrFase"/>
</dbReference>
<accession>A0A6H2EJ03</accession>
<keyword evidence="1 4" id="KW-0489">Methyltransferase</keyword>
<dbReference type="PANTHER" id="PTHR43591:SF24">
    <property type="entry name" value="2-METHOXY-6-POLYPRENYL-1,4-BENZOQUINOL METHYLASE, MITOCHONDRIAL"/>
    <property type="match status" value="1"/>
</dbReference>
<evidence type="ECO:0000256" key="2">
    <source>
        <dbReference type="ARBA" id="ARBA00022679"/>
    </source>
</evidence>
<keyword evidence="7" id="KW-1185">Reference proteome</keyword>
<dbReference type="PROSITE" id="PS01184">
    <property type="entry name" value="UBIE_2"/>
    <property type="match status" value="1"/>
</dbReference>
<dbReference type="GO" id="GO:0009234">
    <property type="term" value="P:menaquinone biosynthetic process"/>
    <property type="evidence" value="ECO:0007669"/>
    <property type="project" value="UniProtKB-UniRule"/>
</dbReference>
<dbReference type="Pfam" id="PF01209">
    <property type="entry name" value="Ubie_methyltran"/>
    <property type="match status" value="1"/>
</dbReference>
<name>A0A6H2EJ03_9ACTO</name>
<dbReference type="NCBIfam" id="TIGR01934">
    <property type="entry name" value="MenG_MenH_UbiE"/>
    <property type="match status" value="1"/>
</dbReference>
<gene>
    <name evidence="4" type="primary">menG</name>
    <name evidence="6" type="ORF">HC352_01410</name>
</gene>
<comment type="catalytic activity">
    <reaction evidence="4">
        <text>a 2-demethylmenaquinol + S-adenosyl-L-methionine = a menaquinol + S-adenosyl-L-homocysteine + H(+)</text>
        <dbReference type="Rhea" id="RHEA:42640"/>
        <dbReference type="Rhea" id="RHEA-COMP:9539"/>
        <dbReference type="Rhea" id="RHEA-COMP:9563"/>
        <dbReference type="ChEBI" id="CHEBI:15378"/>
        <dbReference type="ChEBI" id="CHEBI:18151"/>
        <dbReference type="ChEBI" id="CHEBI:55437"/>
        <dbReference type="ChEBI" id="CHEBI:57856"/>
        <dbReference type="ChEBI" id="CHEBI:59789"/>
        <dbReference type="EC" id="2.1.1.163"/>
    </reaction>
</comment>
<comment type="similarity">
    <text evidence="4">Belongs to the class I-like SAM-binding methyltransferase superfamily. MenG/UbiE family.</text>
</comment>
<dbReference type="AlphaFoldDB" id="A0A6H2EJ03"/>
<dbReference type="HAMAP" id="MF_01813">
    <property type="entry name" value="MenG_UbiE_methyltr"/>
    <property type="match status" value="1"/>
</dbReference>